<keyword evidence="1" id="KW-0472">Membrane</keyword>
<proteinExistence type="predicted"/>
<dbReference type="InterPro" id="IPR055087">
    <property type="entry name" value="GldL-like_N"/>
</dbReference>
<feature type="domain" description="Gliding motility protein GldL-like N-terminal" evidence="2">
    <location>
        <begin position="24"/>
        <end position="84"/>
    </location>
</feature>
<evidence type="ECO:0000256" key="1">
    <source>
        <dbReference type="SAM" id="Phobius"/>
    </source>
</evidence>
<evidence type="ECO:0000259" key="2">
    <source>
        <dbReference type="Pfam" id="PF22827"/>
    </source>
</evidence>
<comment type="caution">
    <text evidence="3">The sequence shown here is derived from an EMBL/GenBank/DDBJ whole genome shotgun (WGS) entry which is preliminary data.</text>
</comment>
<evidence type="ECO:0000313" key="3">
    <source>
        <dbReference type="EMBL" id="MPM68527.1"/>
    </source>
</evidence>
<dbReference type="AlphaFoldDB" id="A0A645BTI1"/>
<dbReference type="Pfam" id="PF22827">
    <property type="entry name" value="GldL_N"/>
    <property type="match status" value="1"/>
</dbReference>
<feature type="transmembrane region" description="Helical" evidence="1">
    <location>
        <begin position="20"/>
        <end position="38"/>
    </location>
</feature>
<gene>
    <name evidence="3" type="ORF">SDC9_115460</name>
</gene>
<dbReference type="EMBL" id="VSSQ01022306">
    <property type="protein sequence ID" value="MPM68527.1"/>
    <property type="molecule type" value="Genomic_DNA"/>
</dbReference>
<keyword evidence="1" id="KW-1133">Transmembrane helix</keyword>
<feature type="transmembrane region" description="Helical" evidence="1">
    <location>
        <begin position="44"/>
        <end position="68"/>
    </location>
</feature>
<organism evidence="3">
    <name type="scientific">bioreactor metagenome</name>
    <dbReference type="NCBI Taxonomy" id="1076179"/>
    <lineage>
        <taxon>unclassified sequences</taxon>
        <taxon>metagenomes</taxon>
        <taxon>ecological metagenomes</taxon>
    </lineage>
</organism>
<sequence>MNKIIRKIENSLQTDNGQRFLQYAYSFGAAIVIFGAMVKVLHWWGIWGNIIFGTGMAIECIVFILYGLDRPPKAVPAEKEAPAIQAAQDLPVTSRYPKEQPGEVSENVMKFEQEYVQQMKALNRNISGLNTIYEIHLKGISGQLDTLDQINKGLIRIKEMYEGSVPDSSIFSRETEKMTQQIRELNQIYGRLIHAMTNTQPK</sequence>
<dbReference type="InterPro" id="IPR019852">
    <property type="entry name" value="Motility-assoc_prot_GldL"/>
</dbReference>
<dbReference type="NCBIfam" id="TIGR03513">
    <property type="entry name" value="GldL_gliding"/>
    <property type="match status" value="1"/>
</dbReference>
<reference evidence="3" key="1">
    <citation type="submission" date="2019-08" db="EMBL/GenBank/DDBJ databases">
        <authorList>
            <person name="Kucharzyk K."/>
            <person name="Murdoch R.W."/>
            <person name="Higgins S."/>
            <person name="Loffler F."/>
        </authorList>
    </citation>
    <scope>NUCLEOTIDE SEQUENCE</scope>
</reference>
<protein>
    <recommendedName>
        <fullName evidence="2">Gliding motility protein GldL-like N-terminal domain-containing protein</fullName>
    </recommendedName>
</protein>
<name>A0A645BTI1_9ZZZZ</name>
<keyword evidence="1" id="KW-0812">Transmembrane</keyword>
<accession>A0A645BTI1</accession>